<keyword evidence="3" id="KW-1185">Reference proteome</keyword>
<protein>
    <recommendedName>
        <fullName evidence="1">Transcription termination and cleavage factor C-terminal domain-containing protein</fullName>
    </recommendedName>
</protein>
<evidence type="ECO:0000313" key="3">
    <source>
        <dbReference type="Proteomes" id="UP001157418"/>
    </source>
</evidence>
<dbReference type="InterPro" id="IPR038192">
    <property type="entry name" value="CSTF_C_sf"/>
</dbReference>
<dbReference type="GO" id="GO:0031124">
    <property type="term" value="P:mRNA 3'-end processing"/>
    <property type="evidence" value="ECO:0007669"/>
    <property type="project" value="InterPro"/>
</dbReference>
<accession>A0AAU9NZF7</accession>
<dbReference type="Pfam" id="PF14304">
    <property type="entry name" value="CSTF_C"/>
    <property type="match status" value="1"/>
</dbReference>
<dbReference type="Gene3D" id="1.10.20.70">
    <property type="entry name" value="Transcription termination and cleavage factor, C-terminal domain"/>
    <property type="match status" value="1"/>
</dbReference>
<dbReference type="Proteomes" id="UP001157418">
    <property type="component" value="Unassembled WGS sequence"/>
</dbReference>
<dbReference type="AlphaFoldDB" id="A0AAU9NZF7"/>
<proteinExistence type="predicted"/>
<dbReference type="EMBL" id="CAKMRJ010005412">
    <property type="protein sequence ID" value="CAH1443247.1"/>
    <property type="molecule type" value="Genomic_DNA"/>
</dbReference>
<feature type="domain" description="Transcription termination and cleavage factor C-terminal" evidence="1">
    <location>
        <begin position="233"/>
        <end position="263"/>
    </location>
</feature>
<evidence type="ECO:0000259" key="1">
    <source>
        <dbReference type="Pfam" id="PF14304"/>
    </source>
</evidence>
<dbReference type="InterPro" id="IPR026896">
    <property type="entry name" value="CSTF_C"/>
</dbReference>
<name>A0AAU9NZF7_9ASTR</name>
<comment type="caution">
    <text evidence="2">The sequence shown here is derived from an EMBL/GenBank/DDBJ whole genome shotgun (WGS) entry which is preliminary data.</text>
</comment>
<reference evidence="2 3" key="1">
    <citation type="submission" date="2022-01" db="EMBL/GenBank/DDBJ databases">
        <authorList>
            <person name="Xiong W."/>
            <person name="Schranz E."/>
        </authorList>
    </citation>
    <scope>NUCLEOTIDE SEQUENCE [LARGE SCALE GENOMIC DNA]</scope>
</reference>
<organism evidence="2 3">
    <name type="scientific">Lactuca virosa</name>
    <dbReference type="NCBI Taxonomy" id="75947"/>
    <lineage>
        <taxon>Eukaryota</taxon>
        <taxon>Viridiplantae</taxon>
        <taxon>Streptophyta</taxon>
        <taxon>Embryophyta</taxon>
        <taxon>Tracheophyta</taxon>
        <taxon>Spermatophyta</taxon>
        <taxon>Magnoliopsida</taxon>
        <taxon>eudicotyledons</taxon>
        <taxon>Gunneridae</taxon>
        <taxon>Pentapetalae</taxon>
        <taxon>asterids</taxon>
        <taxon>campanulids</taxon>
        <taxon>Asterales</taxon>
        <taxon>Asteraceae</taxon>
        <taxon>Cichorioideae</taxon>
        <taxon>Cichorieae</taxon>
        <taxon>Lactucinae</taxon>
        <taxon>Lactuca</taxon>
    </lineage>
</organism>
<sequence>MESNGDWKKRLLKTWRSLSWFNLKGLMNSFSFSYPPDTWNSKLSTDGSYYVRDLKALIDLKVCCDKKNKKHRSLYSSLIGFKRFLPARRRFTSSPLAETIATNSYTDNLCNPQIRFSFQRQASKSMPSLLALRAMLLIGNGEKTSVWHDLWHPSGILSKIVTRRMILEDGFNDNTKVADLWLNDAINWPADWISCYGRTAKVMRLADNPWLSWGWFYPFCRKWSFQWLWISFALLEQVMNLTAGQLSSLPPDQQQQVILLQQMLI</sequence>
<evidence type="ECO:0000313" key="2">
    <source>
        <dbReference type="EMBL" id="CAH1443247.1"/>
    </source>
</evidence>
<gene>
    <name evidence="2" type="ORF">LVIROSA_LOCUS29175</name>
</gene>